<dbReference type="InterPro" id="IPR016185">
    <property type="entry name" value="PreATP-grasp_dom_sf"/>
</dbReference>
<dbReference type="Proteomes" id="UP000500930">
    <property type="component" value="Chromosome"/>
</dbReference>
<dbReference type="SUPFAM" id="SSF52440">
    <property type="entry name" value="PreATP-grasp domain"/>
    <property type="match status" value="1"/>
</dbReference>
<sequence length="308" mass="34050">MLKAAFQMDAGVEVCRDTTAQLIKEGNRRGHQVFFYEPSSLSLCEGDVIATVHNAEVCGESMKLSDRSRLNLAEVDLLFIRQNPPFDMRYITTTYILERLRDVLIINSPSAVRNFPEKLLPLSFPEFIPPTLVSESPEEIREFYKEYGDVVLKPLYSFGGDGVVRVYGGVDACTISKTMVERYGAPIVVQRFIPMVEEDRRVVLLGGKPVGAIKRRVTREQEVRTNLRVGAVPEKVVLSERDQAICSAVGEVITKAGIVFAGIDILGGCLLEVNITSPCGVLEVNQVYGKALEADCWNVFEGLLESGG</sequence>
<evidence type="ECO:0000256" key="1">
    <source>
        <dbReference type="ARBA" id="ARBA00001936"/>
    </source>
</evidence>
<dbReference type="InterPro" id="IPR006284">
    <property type="entry name" value="Glut_synth_pro"/>
</dbReference>
<reference evidence="12 13" key="1">
    <citation type="journal article" date="2020" name="Pathogens">
        <title>First Whole Genome Sequence of Anaplasma platys, an Obligate Intracellular Rickettsial Pathogen of Dogs.</title>
        <authorList>
            <person name="Llanes A."/>
            <person name="Rajeev S."/>
        </authorList>
    </citation>
    <scope>NUCLEOTIDE SEQUENCE [LARGE SCALE GENOMIC DNA]</scope>
    <source>
        <strain evidence="12 13">S3</strain>
    </source>
</reference>
<dbReference type="RefSeq" id="WP_169192932.1">
    <property type="nucleotide sequence ID" value="NZ_CP046391.1"/>
</dbReference>
<dbReference type="NCBIfam" id="NF003573">
    <property type="entry name" value="PRK05246.1"/>
    <property type="match status" value="1"/>
</dbReference>
<dbReference type="InterPro" id="IPR013815">
    <property type="entry name" value="ATP_grasp_subdomain_1"/>
</dbReference>
<evidence type="ECO:0000256" key="7">
    <source>
        <dbReference type="ARBA" id="ARBA00022840"/>
    </source>
</evidence>
<gene>
    <name evidence="10 12" type="primary">gshB</name>
    <name evidence="12" type="ORF">ANPL_00905</name>
</gene>
<evidence type="ECO:0000256" key="8">
    <source>
        <dbReference type="ARBA" id="ARBA00022842"/>
    </source>
</evidence>
<keyword evidence="6 10" id="KW-0547">Nucleotide-binding</keyword>
<dbReference type="EC" id="6.3.2.3" evidence="10"/>
<accession>A0A858PXI8</accession>
<evidence type="ECO:0000259" key="11">
    <source>
        <dbReference type="PROSITE" id="PS50975"/>
    </source>
</evidence>
<dbReference type="Gene3D" id="3.30.470.20">
    <property type="entry name" value="ATP-grasp fold, B domain"/>
    <property type="match status" value="1"/>
</dbReference>
<keyword evidence="8" id="KW-0460">Magnesium</keyword>
<dbReference type="Gene3D" id="3.30.1490.20">
    <property type="entry name" value="ATP-grasp fold, A domain"/>
    <property type="match status" value="1"/>
</dbReference>
<dbReference type="GO" id="GO:0005737">
    <property type="term" value="C:cytoplasm"/>
    <property type="evidence" value="ECO:0007669"/>
    <property type="project" value="TreeGrafter"/>
</dbReference>
<evidence type="ECO:0000256" key="2">
    <source>
        <dbReference type="ARBA" id="ARBA00001946"/>
    </source>
</evidence>
<dbReference type="KEGG" id="aplt:ANPL_00905"/>
<dbReference type="Gene3D" id="3.40.50.20">
    <property type="match status" value="1"/>
</dbReference>
<evidence type="ECO:0000256" key="3">
    <source>
        <dbReference type="ARBA" id="ARBA00022598"/>
    </source>
</evidence>
<dbReference type="PANTHER" id="PTHR21621">
    <property type="entry name" value="RIBOSOMAL PROTEIN S6 MODIFICATION PROTEIN"/>
    <property type="match status" value="1"/>
</dbReference>
<dbReference type="InterPro" id="IPR011761">
    <property type="entry name" value="ATP-grasp"/>
</dbReference>
<dbReference type="SUPFAM" id="SSF56059">
    <property type="entry name" value="Glutathione synthetase ATP-binding domain-like"/>
    <property type="match status" value="1"/>
</dbReference>
<comment type="similarity">
    <text evidence="10">Belongs to the prokaryotic GSH synthase family.</text>
</comment>
<evidence type="ECO:0000256" key="4">
    <source>
        <dbReference type="ARBA" id="ARBA00022684"/>
    </source>
</evidence>
<dbReference type="GO" id="GO:0005524">
    <property type="term" value="F:ATP binding"/>
    <property type="evidence" value="ECO:0007669"/>
    <property type="project" value="UniProtKB-UniRule"/>
</dbReference>
<evidence type="ECO:0000313" key="13">
    <source>
        <dbReference type="Proteomes" id="UP000500930"/>
    </source>
</evidence>
<dbReference type="HAMAP" id="MF_00162">
    <property type="entry name" value="GSH_S"/>
    <property type="match status" value="1"/>
</dbReference>
<keyword evidence="5" id="KW-0479">Metal-binding</keyword>
<comment type="catalytic activity">
    <reaction evidence="10">
        <text>gamma-L-glutamyl-L-cysteine + glycine + ATP = glutathione + ADP + phosphate + H(+)</text>
        <dbReference type="Rhea" id="RHEA:13557"/>
        <dbReference type="ChEBI" id="CHEBI:15378"/>
        <dbReference type="ChEBI" id="CHEBI:30616"/>
        <dbReference type="ChEBI" id="CHEBI:43474"/>
        <dbReference type="ChEBI" id="CHEBI:57305"/>
        <dbReference type="ChEBI" id="CHEBI:57925"/>
        <dbReference type="ChEBI" id="CHEBI:58173"/>
        <dbReference type="ChEBI" id="CHEBI:456216"/>
        <dbReference type="EC" id="6.3.2.3"/>
    </reaction>
</comment>
<dbReference type="PANTHER" id="PTHR21621:SF4">
    <property type="entry name" value="GLUTATHIONE SYNTHETASE"/>
    <property type="match status" value="1"/>
</dbReference>
<proteinExistence type="inferred from homology"/>
<dbReference type="Pfam" id="PF02955">
    <property type="entry name" value="GSH-S_ATP"/>
    <property type="match status" value="1"/>
</dbReference>
<keyword evidence="7 10" id="KW-0067">ATP-binding</keyword>
<protein>
    <recommendedName>
        <fullName evidence="10">Glutathione synthetase</fullName>
        <ecNumber evidence="10">6.3.2.3</ecNumber>
    </recommendedName>
    <alternativeName>
        <fullName evidence="10">GSH synthetase</fullName>
        <shortName evidence="10">GSH-S</shortName>
        <shortName evidence="10">GSHase</shortName>
    </alternativeName>
    <alternativeName>
        <fullName evidence="10">Glutathione synthase</fullName>
    </alternativeName>
</protein>
<evidence type="ECO:0000256" key="6">
    <source>
        <dbReference type="ARBA" id="ARBA00022741"/>
    </source>
</evidence>
<evidence type="ECO:0000256" key="9">
    <source>
        <dbReference type="ARBA" id="ARBA00023211"/>
    </source>
</evidence>
<keyword evidence="13" id="KW-1185">Reference proteome</keyword>
<dbReference type="InterPro" id="IPR004218">
    <property type="entry name" value="GSHS_ATP-bd"/>
</dbReference>
<feature type="domain" description="ATP-grasp" evidence="11">
    <location>
        <begin position="118"/>
        <end position="305"/>
    </location>
</feature>
<organism evidence="12 13">
    <name type="scientific">Anaplasma platys</name>
    <dbReference type="NCBI Taxonomy" id="949"/>
    <lineage>
        <taxon>Bacteria</taxon>
        <taxon>Pseudomonadati</taxon>
        <taxon>Pseudomonadota</taxon>
        <taxon>Alphaproteobacteria</taxon>
        <taxon>Rickettsiales</taxon>
        <taxon>Anaplasmataceae</taxon>
        <taxon>Anaplasma</taxon>
    </lineage>
</organism>
<comment type="cofactor">
    <cofactor evidence="1">
        <name>Mn(2+)</name>
        <dbReference type="ChEBI" id="CHEBI:29035"/>
    </cofactor>
</comment>
<evidence type="ECO:0000256" key="10">
    <source>
        <dbReference type="HAMAP-Rule" id="MF_00162"/>
    </source>
</evidence>
<evidence type="ECO:0000256" key="5">
    <source>
        <dbReference type="ARBA" id="ARBA00022723"/>
    </source>
</evidence>
<dbReference type="UniPathway" id="UPA00142">
    <property type="reaction ID" value="UER00210"/>
</dbReference>
<dbReference type="EMBL" id="CP046391">
    <property type="protein sequence ID" value="QJC27294.1"/>
    <property type="molecule type" value="Genomic_DNA"/>
</dbReference>
<keyword evidence="4 10" id="KW-0317">Glutathione biosynthesis</keyword>
<keyword evidence="3 10" id="KW-0436">Ligase</keyword>
<evidence type="ECO:0000313" key="12">
    <source>
        <dbReference type="EMBL" id="QJC27294.1"/>
    </source>
</evidence>
<keyword evidence="9" id="KW-0464">Manganese</keyword>
<comment type="cofactor">
    <cofactor evidence="2">
        <name>Mg(2+)</name>
        <dbReference type="ChEBI" id="CHEBI:18420"/>
    </cofactor>
</comment>
<dbReference type="GO" id="GO:0046872">
    <property type="term" value="F:metal ion binding"/>
    <property type="evidence" value="ECO:0007669"/>
    <property type="project" value="UniProtKB-KW"/>
</dbReference>
<comment type="pathway">
    <text evidence="10">Sulfur metabolism; glutathione biosynthesis; glutathione from L-cysteine and L-glutamate: step 2/2.</text>
</comment>
<dbReference type="Pfam" id="PF02951">
    <property type="entry name" value="GSH-S_N"/>
    <property type="match status" value="1"/>
</dbReference>
<dbReference type="NCBIfam" id="TIGR01380">
    <property type="entry name" value="glut_syn"/>
    <property type="match status" value="1"/>
</dbReference>
<dbReference type="PROSITE" id="PS50975">
    <property type="entry name" value="ATP_GRASP"/>
    <property type="match status" value="1"/>
</dbReference>
<dbReference type="GO" id="GO:0004363">
    <property type="term" value="F:glutathione synthase activity"/>
    <property type="evidence" value="ECO:0007669"/>
    <property type="project" value="UniProtKB-UniRule"/>
</dbReference>
<dbReference type="AlphaFoldDB" id="A0A858PXI8"/>
<dbReference type="InterPro" id="IPR004215">
    <property type="entry name" value="GSHS_N"/>
</dbReference>
<name>A0A858PXI8_9RICK</name>